<sequence length="261" mass="29158">MRLAPLLLLLCLTHASAECPVAHCVDNINGQGNFALELNESLRSSVVCVRGAPFLSQAVSPQLFLKIFDVQRVIVQCNNLSLALRVRTVSEDTRFSDVFRTESAVNRSVSSDTVHTNRATLMWDVGEKVYQMQMAWEWLRPVIEFVFGGTPDTMELRFSPFHTSCVIVEQKAMYKGTSFNVNVTTSQDGPFVIGRGQFLSEEEYAQQTAIATNSALTQLFSSPAYASWMLNNHHRMRFDSAHSMGSAEDDEQSDCSMHAES</sequence>
<reference evidence="2 3" key="1">
    <citation type="journal article" date="2024" name="Science">
        <title>Giant polyketide synthase enzymes in the biosynthesis of giant marine polyether toxins.</title>
        <authorList>
            <person name="Fallon T.R."/>
            <person name="Shende V.V."/>
            <person name="Wierzbicki I.H."/>
            <person name="Pendleton A.L."/>
            <person name="Watervoot N.F."/>
            <person name="Auber R.P."/>
            <person name="Gonzalez D.J."/>
            <person name="Wisecaver J.H."/>
            <person name="Moore B.S."/>
        </authorList>
    </citation>
    <scope>NUCLEOTIDE SEQUENCE [LARGE SCALE GENOMIC DNA]</scope>
    <source>
        <strain evidence="2 3">12B1</strain>
    </source>
</reference>
<dbReference type="Proteomes" id="UP001515480">
    <property type="component" value="Unassembled WGS sequence"/>
</dbReference>
<feature type="chain" id="PRO_5044276654" evidence="1">
    <location>
        <begin position="18"/>
        <end position="261"/>
    </location>
</feature>
<dbReference type="AlphaFoldDB" id="A0AB34K2D2"/>
<name>A0AB34K2D2_PRYPA</name>
<evidence type="ECO:0000313" key="3">
    <source>
        <dbReference type="Proteomes" id="UP001515480"/>
    </source>
</evidence>
<evidence type="ECO:0000313" key="2">
    <source>
        <dbReference type="EMBL" id="KAL1528633.1"/>
    </source>
</evidence>
<dbReference type="EMBL" id="JBGBPQ010000002">
    <property type="protein sequence ID" value="KAL1528633.1"/>
    <property type="molecule type" value="Genomic_DNA"/>
</dbReference>
<keyword evidence="1" id="KW-0732">Signal</keyword>
<protein>
    <submittedName>
        <fullName evidence="2">Uncharacterized protein</fullName>
    </submittedName>
</protein>
<gene>
    <name evidence="2" type="ORF">AB1Y20_009971</name>
</gene>
<evidence type="ECO:0000256" key="1">
    <source>
        <dbReference type="SAM" id="SignalP"/>
    </source>
</evidence>
<organism evidence="2 3">
    <name type="scientific">Prymnesium parvum</name>
    <name type="common">Toxic golden alga</name>
    <dbReference type="NCBI Taxonomy" id="97485"/>
    <lineage>
        <taxon>Eukaryota</taxon>
        <taxon>Haptista</taxon>
        <taxon>Haptophyta</taxon>
        <taxon>Prymnesiophyceae</taxon>
        <taxon>Prymnesiales</taxon>
        <taxon>Prymnesiaceae</taxon>
        <taxon>Prymnesium</taxon>
    </lineage>
</organism>
<accession>A0AB34K2D2</accession>
<proteinExistence type="predicted"/>
<keyword evidence="3" id="KW-1185">Reference proteome</keyword>
<comment type="caution">
    <text evidence="2">The sequence shown here is derived from an EMBL/GenBank/DDBJ whole genome shotgun (WGS) entry which is preliminary data.</text>
</comment>
<feature type="signal peptide" evidence="1">
    <location>
        <begin position="1"/>
        <end position="17"/>
    </location>
</feature>